<dbReference type="Gene3D" id="3.10.450.620">
    <property type="entry name" value="JHP933, nucleotidyltransferase-like core domain"/>
    <property type="match status" value="1"/>
</dbReference>
<evidence type="ECO:0008006" key="3">
    <source>
        <dbReference type="Google" id="ProtNLM"/>
    </source>
</evidence>
<reference evidence="2" key="1">
    <citation type="submission" date="2017-09" db="EMBL/GenBank/DDBJ databases">
        <title>Depth-based differentiation of microbial function through sediment-hosted aquifers and enrichment of novel symbionts in the deep terrestrial subsurface.</title>
        <authorList>
            <person name="Probst A.J."/>
            <person name="Ladd B."/>
            <person name="Jarett J.K."/>
            <person name="Geller-Mcgrath D.E."/>
            <person name="Sieber C.M.K."/>
            <person name="Emerson J.B."/>
            <person name="Anantharaman K."/>
            <person name="Thomas B.C."/>
            <person name="Malmstrom R."/>
            <person name="Stieglmeier M."/>
            <person name="Klingl A."/>
            <person name="Woyke T."/>
            <person name="Ryan C.M."/>
            <person name="Banfield J.F."/>
        </authorList>
    </citation>
    <scope>NUCLEOTIDE SEQUENCE [LARGE SCALE GENOMIC DNA]</scope>
</reference>
<comment type="caution">
    <text evidence="1">The sequence shown here is derived from an EMBL/GenBank/DDBJ whole genome shotgun (WGS) entry which is preliminary data.</text>
</comment>
<evidence type="ECO:0000313" key="2">
    <source>
        <dbReference type="Proteomes" id="UP000231434"/>
    </source>
</evidence>
<dbReference type="EMBL" id="PFEB01000008">
    <property type="protein sequence ID" value="PJE61078.1"/>
    <property type="molecule type" value="Genomic_DNA"/>
</dbReference>
<evidence type="ECO:0000313" key="1">
    <source>
        <dbReference type="EMBL" id="PJE61078.1"/>
    </source>
</evidence>
<dbReference type="Pfam" id="PF08843">
    <property type="entry name" value="AbiEii"/>
    <property type="match status" value="1"/>
</dbReference>
<gene>
    <name evidence="1" type="ORF">COU86_00830</name>
</gene>
<dbReference type="Proteomes" id="UP000231434">
    <property type="component" value="Unassembled WGS sequence"/>
</dbReference>
<proteinExistence type="predicted"/>
<protein>
    <recommendedName>
        <fullName evidence="3">Nucleotidyl transferase AbiEii/AbiGii toxin family protein</fullName>
    </recommendedName>
</protein>
<dbReference type="InterPro" id="IPR014942">
    <property type="entry name" value="AbiEii"/>
</dbReference>
<organism evidence="1 2">
    <name type="scientific">Candidatus Roizmanbacteria bacterium CG10_big_fil_rev_8_21_14_0_10_36_26</name>
    <dbReference type="NCBI Taxonomy" id="1974851"/>
    <lineage>
        <taxon>Bacteria</taxon>
        <taxon>Candidatus Roizmaniibacteriota</taxon>
    </lineage>
</organism>
<name>A0A2M8KMD9_9BACT</name>
<sequence length="258" mass="30254">MERGEKNPKGGRISMILPKREDALHKAQLFRLLTEILDSPISQSLYFKGGTAAAMAGSLDRFSLDLDFDLKRGVNKIIIDKNLKLIFKNLGYELKSQSKKTLFYVVKYEAAKNLRNTIKLSIFENQPKTNLYEPLYLKEIDRLCLIQTEGTMFANKLVALTDRYKKRRVIAGRDLYDIHYFFLQGYRYSEVIIKERTGKLPQKYFQELISFIEKKISEKIISQDLSFLLPYKKFISIRKVIKKETVMFLKDEIKRLLV</sequence>
<dbReference type="AlphaFoldDB" id="A0A2M8KMD9"/>
<accession>A0A2M8KMD9</accession>